<evidence type="ECO:0000313" key="2">
    <source>
        <dbReference type="EMBL" id="SUE95437.1"/>
    </source>
</evidence>
<feature type="domain" description="GmrSD restriction endonucleases N-terminal" evidence="1">
    <location>
        <begin position="29"/>
        <end position="186"/>
    </location>
</feature>
<gene>
    <name evidence="2" type="ORF">NCTC13291_04323</name>
</gene>
<dbReference type="PANTHER" id="PTHR39639:SF1">
    <property type="entry name" value="DUF262 DOMAIN-CONTAINING PROTEIN"/>
    <property type="match status" value="1"/>
</dbReference>
<dbReference type="AlphaFoldDB" id="A0A379PKH8"/>
<accession>A0A379PKH8</accession>
<name>A0A379PKH8_9PROT</name>
<organism evidence="2 3">
    <name type="scientific">Roseomonas mucosa</name>
    <dbReference type="NCBI Taxonomy" id="207340"/>
    <lineage>
        <taxon>Bacteria</taxon>
        <taxon>Pseudomonadati</taxon>
        <taxon>Pseudomonadota</taxon>
        <taxon>Alphaproteobacteria</taxon>
        <taxon>Acetobacterales</taxon>
        <taxon>Roseomonadaceae</taxon>
        <taxon>Roseomonas</taxon>
    </lineage>
</organism>
<dbReference type="Pfam" id="PF03235">
    <property type="entry name" value="GmrSD_N"/>
    <property type="match status" value="1"/>
</dbReference>
<dbReference type="RefSeq" id="WP_075821295.1">
    <property type="nucleotide sequence ID" value="NZ_CBCSHT010000070.1"/>
</dbReference>
<dbReference type="InterPro" id="IPR004919">
    <property type="entry name" value="GmrSD_N"/>
</dbReference>
<dbReference type="EMBL" id="UGVN01000003">
    <property type="protein sequence ID" value="SUE95437.1"/>
    <property type="molecule type" value="Genomic_DNA"/>
</dbReference>
<reference evidence="2 3" key="1">
    <citation type="submission" date="2018-06" db="EMBL/GenBank/DDBJ databases">
        <authorList>
            <consortium name="Pathogen Informatics"/>
            <person name="Doyle S."/>
        </authorList>
    </citation>
    <scope>NUCLEOTIDE SEQUENCE [LARGE SCALE GENOMIC DNA]</scope>
    <source>
        <strain evidence="2 3">NCTC13291</strain>
    </source>
</reference>
<dbReference type="PANTHER" id="PTHR39639">
    <property type="entry name" value="CHROMOSOME 16, WHOLE GENOME SHOTGUN SEQUENCE"/>
    <property type="match status" value="1"/>
</dbReference>
<dbReference type="Proteomes" id="UP000254919">
    <property type="component" value="Unassembled WGS sequence"/>
</dbReference>
<sequence length="378" mass="42664">MSGSSARLIEEVAGTLKRASTQALDLSFNELLDMAEAGELNITPDYQRLFRWTEGQRSRLIESLILEMPVPPIFVIEEEEGRYQLIDGLQRISSYLHLRGALDAPHLDRPVQKGDKLKLVDCDIVHALNDLTFDDLPTSMQIRLKRAFIRVEVVRRGADPHFKYHMFKRLNTGGEGLSEQQIRNCTIRMLSTEFPDFIINMSGVDDFQVCTSALTEARLLSGIDQELVLRFFALKNRLDKFKHEVSDFLTEYMEDVADPSRAHSFDFAGEEANFRKTFAVLKASLGDKSFAFRNKSGTDLASGFSVYHFEAITVALQSVIDKLDPTDHVVMAAIADCLKSIKLDSEFVRQTTGGGKNSPGPLNDRINFVRQRLIHAFP</sequence>
<protein>
    <submittedName>
        <fullName evidence="2">Protein of uncharacterized function DUF262</fullName>
    </submittedName>
</protein>
<evidence type="ECO:0000259" key="1">
    <source>
        <dbReference type="Pfam" id="PF03235"/>
    </source>
</evidence>
<evidence type="ECO:0000313" key="3">
    <source>
        <dbReference type="Proteomes" id="UP000254919"/>
    </source>
</evidence>
<proteinExistence type="predicted"/>